<organism evidence="2 3">
    <name type="scientific">Paracoccidioides brasiliensis (strain Pb18)</name>
    <dbReference type="NCBI Taxonomy" id="502780"/>
    <lineage>
        <taxon>Eukaryota</taxon>
        <taxon>Fungi</taxon>
        <taxon>Dikarya</taxon>
        <taxon>Ascomycota</taxon>
        <taxon>Pezizomycotina</taxon>
        <taxon>Eurotiomycetes</taxon>
        <taxon>Eurotiomycetidae</taxon>
        <taxon>Onygenales</taxon>
        <taxon>Ajellomycetaceae</taxon>
        <taxon>Paracoccidioides</taxon>
    </lineage>
</organism>
<evidence type="ECO:0000313" key="3">
    <source>
        <dbReference type="Proteomes" id="UP000001628"/>
    </source>
</evidence>
<evidence type="ECO:0000256" key="1">
    <source>
        <dbReference type="SAM" id="MobiDB-lite"/>
    </source>
</evidence>
<reference evidence="2 3" key="1">
    <citation type="journal article" date="2011" name="PLoS Genet.">
        <title>Comparative genomic analysis of human fungal pathogens causing paracoccidioidomycosis.</title>
        <authorList>
            <person name="Desjardins C.A."/>
            <person name="Champion M.D."/>
            <person name="Holder J.W."/>
            <person name="Muszewska A."/>
            <person name="Goldberg J."/>
            <person name="Bailao A.M."/>
            <person name="Brigido M.M."/>
            <person name="Ferreira M.E."/>
            <person name="Garcia A.M."/>
            <person name="Grynberg M."/>
            <person name="Gujja S."/>
            <person name="Heiman D.I."/>
            <person name="Henn M.R."/>
            <person name="Kodira C.D."/>
            <person name="Leon-Narvaez H."/>
            <person name="Longo L.V."/>
            <person name="Ma L.J."/>
            <person name="Malavazi I."/>
            <person name="Matsuo A.L."/>
            <person name="Morais F.V."/>
            <person name="Pereira M."/>
            <person name="Rodriguez-Brito S."/>
            <person name="Sakthikumar S."/>
            <person name="Salem-Izacc S.M."/>
            <person name="Sykes S.M."/>
            <person name="Teixeira M.M."/>
            <person name="Vallejo M.C."/>
            <person name="Walter M.E."/>
            <person name="Yandava C."/>
            <person name="Young S."/>
            <person name="Zeng Q."/>
            <person name="Zucker J."/>
            <person name="Felipe M.S."/>
            <person name="Goldman G.H."/>
            <person name="Haas B.J."/>
            <person name="McEwen J.G."/>
            <person name="Nino-Vega G."/>
            <person name="Puccia R."/>
            <person name="San-Blas G."/>
            <person name="Soares C.M."/>
            <person name="Birren B.W."/>
            <person name="Cuomo C.A."/>
        </authorList>
    </citation>
    <scope>NUCLEOTIDE SEQUENCE [LARGE SCALE GENOMIC DNA]</scope>
    <source>
        <strain evidence="2 3">Pb18</strain>
    </source>
</reference>
<protein>
    <submittedName>
        <fullName evidence="2">Uncharacterized protein</fullName>
    </submittedName>
</protein>
<dbReference type="InParanoid" id="A0A0A0HUE1"/>
<dbReference type="EMBL" id="KN275962">
    <property type="protein sequence ID" value="KGM91963.1"/>
    <property type="molecule type" value="Genomic_DNA"/>
</dbReference>
<proteinExistence type="predicted"/>
<gene>
    <name evidence="2" type="ORF">PADG_11941</name>
</gene>
<dbReference type="VEuPathDB" id="FungiDB:PADG_11941"/>
<dbReference type="KEGG" id="pbn:PADG_11941"/>
<keyword evidence="3" id="KW-1185">Reference proteome</keyword>
<accession>A0A0A0HUE1</accession>
<evidence type="ECO:0000313" key="2">
    <source>
        <dbReference type="EMBL" id="KGM91963.1"/>
    </source>
</evidence>
<sequence length="91" mass="10023">MHFDDLLLVSQAQSEILHTLAAEVAALLQQCSEEECEPSDHDISSALFKVLKNFTDVEKRCLGSIGPHVEETPTGANTASVSWWREPDPVC</sequence>
<dbReference type="RefSeq" id="XP_010761159.1">
    <property type="nucleotide sequence ID" value="XM_010762857.1"/>
</dbReference>
<dbReference type="Proteomes" id="UP000001628">
    <property type="component" value="Unassembled WGS sequence"/>
</dbReference>
<dbReference type="AlphaFoldDB" id="A0A0A0HUE1"/>
<dbReference type="HOGENOM" id="CLU_2427661_0_0_1"/>
<dbReference type="GeneID" id="22587838"/>
<feature type="region of interest" description="Disordered" evidence="1">
    <location>
        <begin position="65"/>
        <end position="91"/>
    </location>
</feature>
<name>A0A0A0HUE1_PARBD</name>